<dbReference type="InterPro" id="IPR026341">
    <property type="entry name" value="T9SS_type_B"/>
</dbReference>
<sequence>MNGKLLILCICILAGTGLFQPAAAQFNTSYPPCVVGSSAVKGQTPETAFPICGTTTFTQQTVPQCGQDYVPVPGCGSYQDSGPFWYKFHCYVAGTLGFLINPNNNDDYDWQLFDVTNHNPRDVFSNAALTVTANWAGTYGPTGTSATGVGYVQCGSFPADNKPTFTAMPNLVVGHDYLLMVSHFDSTQQGYSLSFGGGTAVITDTLKPKMASIEPDCDRMHLGLRTNMRMKCSSMASDGSDFMIPNTNITVVAAMSPTCNGFDMDSLVLTLSAPLPPGNYQLVAKTGSDANTLLTDCDALLDEGSSIDFTIEVPHPTYLDSITPVACSPTILNLVFKRNIQCSSIAANGSDFSVTGPTPVSITGAYGDCDSNNNTRVIHVQLAGPIETHGDYTITLLPGGDGNTIVDACGEVTPPATLHFTAYDTVSAAFTWRSDLGCKKDIVYYFHDGANNINTWQWSFDGGAASQQQNPVRTYTTFGDKVTQLIVSNGVCSDTSAQVISLPNTLKAKFGAPDNVCPQDVINFLDSSIGQISSYTWNFGNGSTSTLEAPPAQQFVPVNRSQYFTVSLVVGNSLGCFDTATRRIMAYNSCIVAVPSAFTPNGDGLNDYLYPLDGFKASQLEFQVFNRWGQRVFITNDWMIRWDGTVKGLPQPPGTYVWTLSYTQKDNGEHFFQKGTTVLIR</sequence>
<dbReference type="Gene3D" id="2.60.40.10">
    <property type="entry name" value="Immunoglobulins"/>
    <property type="match status" value="2"/>
</dbReference>
<evidence type="ECO:0000256" key="1">
    <source>
        <dbReference type="SAM" id="SignalP"/>
    </source>
</evidence>
<dbReference type="InterPro" id="IPR022409">
    <property type="entry name" value="PKD/Chitinase_dom"/>
</dbReference>
<proteinExistence type="predicted"/>
<dbReference type="InterPro" id="IPR035986">
    <property type="entry name" value="PKD_dom_sf"/>
</dbReference>
<dbReference type="Proteomes" id="UP000261284">
    <property type="component" value="Unassembled WGS sequence"/>
</dbReference>
<dbReference type="SUPFAM" id="SSF49299">
    <property type="entry name" value="PKD domain"/>
    <property type="match status" value="2"/>
</dbReference>
<dbReference type="CDD" id="cd00146">
    <property type="entry name" value="PKD"/>
    <property type="match status" value="1"/>
</dbReference>
<feature type="signal peptide" evidence="1">
    <location>
        <begin position="1"/>
        <end position="24"/>
    </location>
</feature>
<dbReference type="AlphaFoldDB" id="A0A3E1NI46"/>
<reference evidence="3 4" key="1">
    <citation type="submission" date="2018-08" db="EMBL/GenBank/DDBJ databases">
        <title>Chitinophagaceae sp. K23C18032701, a novel bacterium isolated from forest soil.</title>
        <authorList>
            <person name="Wang C."/>
        </authorList>
    </citation>
    <scope>NUCLEOTIDE SEQUENCE [LARGE SCALE GENOMIC DNA]</scope>
    <source>
        <strain evidence="3 4">K23C18032701</strain>
    </source>
</reference>
<dbReference type="RefSeq" id="WP_116847680.1">
    <property type="nucleotide sequence ID" value="NZ_QTJU01000004.1"/>
</dbReference>
<dbReference type="InterPro" id="IPR013783">
    <property type="entry name" value="Ig-like_fold"/>
</dbReference>
<evidence type="ECO:0000313" key="3">
    <source>
        <dbReference type="EMBL" id="RFM27603.1"/>
    </source>
</evidence>
<name>A0A3E1NI46_9BACT</name>
<gene>
    <name evidence="3" type="ORF">DXN05_12860</name>
</gene>
<feature type="chain" id="PRO_5017674870" evidence="1">
    <location>
        <begin position="25"/>
        <end position="681"/>
    </location>
</feature>
<dbReference type="Pfam" id="PF13585">
    <property type="entry name" value="CHU_C"/>
    <property type="match status" value="1"/>
</dbReference>
<protein>
    <submittedName>
        <fullName evidence="3">PKD domain-containing protein</fullName>
    </submittedName>
</protein>
<feature type="domain" description="PKD" evidence="2">
    <location>
        <begin position="505"/>
        <end position="584"/>
    </location>
</feature>
<dbReference type="EMBL" id="QTJU01000004">
    <property type="protein sequence ID" value="RFM27603.1"/>
    <property type="molecule type" value="Genomic_DNA"/>
</dbReference>
<accession>A0A3E1NI46</accession>
<comment type="caution">
    <text evidence="3">The sequence shown here is derived from an EMBL/GenBank/DDBJ whole genome shotgun (WGS) entry which is preliminary data.</text>
</comment>
<evidence type="ECO:0000313" key="4">
    <source>
        <dbReference type="Proteomes" id="UP000261284"/>
    </source>
</evidence>
<feature type="domain" description="PKD" evidence="2">
    <location>
        <begin position="455"/>
        <end position="498"/>
    </location>
</feature>
<dbReference type="InterPro" id="IPR000601">
    <property type="entry name" value="PKD_dom"/>
</dbReference>
<dbReference type="SMART" id="SM00089">
    <property type="entry name" value="PKD"/>
    <property type="match status" value="2"/>
</dbReference>
<dbReference type="PROSITE" id="PS50093">
    <property type="entry name" value="PKD"/>
    <property type="match status" value="2"/>
</dbReference>
<dbReference type="NCBIfam" id="TIGR04131">
    <property type="entry name" value="Bac_Flav_CTERM"/>
    <property type="match status" value="1"/>
</dbReference>
<keyword evidence="4" id="KW-1185">Reference proteome</keyword>
<dbReference type="Pfam" id="PF00801">
    <property type="entry name" value="PKD"/>
    <property type="match status" value="1"/>
</dbReference>
<evidence type="ECO:0000259" key="2">
    <source>
        <dbReference type="PROSITE" id="PS50093"/>
    </source>
</evidence>
<keyword evidence="1" id="KW-0732">Signal</keyword>
<dbReference type="OrthoDB" id="610082at2"/>
<organism evidence="3 4">
    <name type="scientific">Deminuibacter soli</name>
    <dbReference type="NCBI Taxonomy" id="2291815"/>
    <lineage>
        <taxon>Bacteria</taxon>
        <taxon>Pseudomonadati</taxon>
        <taxon>Bacteroidota</taxon>
        <taxon>Chitinophagia</taxon>
        <taxon>Chitinophagales</taxon>
        <taxon>Chitinophagaceae</taxon>
        <taxon>Deminuibacter</taxon>
    </lineage>
</organism>